<protein>
    <submittedName>
        <fullName evidence="2">Uncharacterized protein</fullName>
    </submittedName>
</protein>
<name>A0ABQ9WLZ4_9EUKA</name>
<sequence>MTLSLPILRLSDYHSIQGQNQNKTRSPLQQHRYTQLEGTMWLKKREAAKEKGGEGKGERDRIWHHEEDSTRSHRKHRTCRYFSQFRVIIHRSDLPLSSEPSRRDCALFRHTQLNCAQQWIPNPTTTREPLSSPNPSIHTNPHSIASSDQNLHFSRNRTQRHKTNIRCLPRPQFKQRRYNHPSSLLSRSLQSQLKIISKRANTGSVGVVFGARIDRKEEEEKRDSEERSDGRAGTCEG</sequence>
<evidence type="ECO:0000256" key="1">
    <source>
        <dbReference type="SAM" id="MobiDB-lite"/>
    </source>
</evidence>
<proteinExistence type="predicted"/>
<evidence type="ECO:0000313" key="2">
    <source>
        <dbReference type="EMBL" id="KAK2940491.1"/>
    </source>
</evidence>
<feature type="region of interest" description="Disordered" evidence="1">
    <location>
        <begin position="46"/>
        <end position="67"/>
    </location>
</feature>
<feature type="compositionally biased region" description="Basic and acidic residues" evidence="1">
    <location>
        <begin position="212"/>
        <end position="230"/>
    </location>
</feature>
<comment type="caution">
    <text evidence="2">The sequence shown here is derived from an EMBL/GenBank/DDBJ whole genome shotgun (WGS) entry which is preliminary data.</text>
</comment>
<keyword evidence="3" id="KW-1185">Reference proteome</keyword>
<evidence type="ECO:0000313" key="3">
    <source>
        <dbReference type="Proteomes" id="UP001281761"/>
    </source>
</evidence>
<accession>A0ABQ9WLZ4</accession>
<dbReference type="EMBL" id="JARBJD010000664">
    <property type="protein sequence ID" value="KAK2940491.1"/>
    <property type="molecule type" value="Genomic_DNA"/>
</dbReference>
<reference evidence="2 3" key="1">
    <citation type="journal article" date="2022" name="bioRxiv">
        <title>Genomics of Preaxostyla Flagellates Illuminates Evolutionary Transitions and the Path Towards Mitochondrial Loss.</title>
        <authorList>
            <person name="Novak L.V.F."/>
            <person name="Treitli S.C."/>
            <person name="Pyrih J."/>
            <person name="Halakuc P."/>
            <person name="Pipaliya S.V."/>
            <person name="Vacek V."/>
            <person name="Brzon O."/>
            <person name="Soukal P."/>
            <person name="Eme L."/>
            <person name="Dacks J.B."/>
            <person name="Karnkowska A."/>
            <person name="Elias M."/>
            <person name="Hampl V."/>
        </authorList>
    </citation>
    <scope>NUCLEOTIDE SEQUENCE [LARGE SCALE GENOMIC DNA]</scope>
    <source>
        <strain evidence="2">NAU3</strain>
        <tissue evidence="2">Gut</tissue>
    </source>
</reference>
<gene>
    <name evidence="2" type="ORF">BLNAU_24599</name>
</gene>
<feature type="region of interest" description="Disordered" evidence="1">
    <location>
        <begin position="121"/>
        <end position="151"/>
    </location>
</feature>
<dbReference type="Proteomes" id="UP001281761">
    <property type="component" value="Unassembled WGS sequence"/>
</dbReference>
<feature type="region of interest" description="Disordered" evidence="1">
    <location>
        <begin position="211"/>
        <end position="237"/>
    </location>
</feature>
<organism evidence="2 3">
    <name type="scientific">Blattamonas nauphoetae</name>
    <dbReference type="NCBI Taxonomy" id="2049346"/>
    <lineage>
        <taxon>Eukaryota</taxon>
        <taxon>Metamonada</taxon>
        <taxon>Preaxostyla</taxon>
        <taxon>Oxymonadida</taxon>
        <taxon>Blattamonas</taxon>
    </lineage>
</organism>